<keyword evidence="1" id="KW-1133">Transmembrane helix</keyword>
<feature type="transmembrane region" description="Helical" evidence="1">
    <location>
        <begin position="47"/>
        <end position="66"/>
    </location>
</feature>
<evidence type="ECO:0008006" key="4">
    <source>
        <dbReference type="Google" id="ProtNLM"/>
    </source>
</evidence>
<keyword evidence="3" id="KW-1185">Reference proteome</keyword>
<feature type="transmembrane region" description="Helical" evidence="1">
    <location>
        <begin position="133"/>
        <end position="154"/>
    </location>
</feature>
<gene>
    <name evidence="2" type="ORF">GCM10009710_29540</name>
</gene>
<keyword evidence="1" id="KW-0812">Transmembrane</keyword>
<reference evidence="3" key="1">
    <citation type="journal article" date="2019" name="Int. J. Syst. Evol. Microbiol.">
        <title>The Global Catalogue of Microorganisms (GCM) 10K type strain sequencing project: providing services to taxonomists for standard genome sequencing and annotation.</title>
        <authorList>
            <consortium name="The Broad Institute Genomics Platform"/>
            <consortium name="The Broad Institute Genome Sequencing Center for Infectious Disease"/>
            <person name="Wu L."/>
            <person name="Ma J."/>
        </authorList>
    </citation>
    <scope>NUCLEOTIDE SEQUENCE [LARGE SCALE GENOMIC DNA]</scope>
    <source>
        <strain evidence="3">JCM 13518</strain>
    </source>
</reference>
<name>A0ABP4W5X9_9ACTN</name>
<dbReference type="RefSeq" id="WP_344202983.1">
    <property type="nucleotide sequence ID" value="NZ_BAAAME010000005.1"/>
</dbReference>
<evidence type="ECO:0000313" key="3">
    <source>
        <dbReference type="Proteomes" id="UP001501057"/>
    </source>
</evidence>
<proteinExistence type="predicted"/>
<feature type="transmembrane region" description="Helical" evidence="1">
    <location>
        <begin position="105"/>
        <end position="127"/>
    </location>
</feature>
<dbReference type="Proteomes" id="UP001501057">
    <property type="component" value="Unassembled WGS sequence"/>
</dbReference>
<organism evidence="2 3">
    <name type="scientific">Aeromicrobium alkaliterrae</name>
    <dbReference type="NCBI Taxonomy" id="302168"/>
    <lineage>
        <taxon>Bacteria</taxon>
        <taxon>Bacillati</taxon>
        <taxon>Actinomycetota</taxon>
        <taxon>Actinomycetes</taxon>
        <taxon>Propionibacteriales</taxon>
        <taxon>Nocardioidaceae</taxon>
        <taxon>Aeromicrobium</taxon>
    </lineage>
</organism>
<comment type="caution">
    <text evidence="2">The sequence shown here is derived from an EMBL/GenBank/DDBJ whole genome shotgun (WGS) entry which is preliminary data.</text>
</comment>
<sequence>MQRRATVVGLAAATTAQVWPLLALLASFTAGGTWWWASSGDPALARIAGMLLLWGVAGLTASFVLHEAAHLLGLRRIPTVASVRLERTVWRLSLIPAGTLTSRQLVAVALAGPGSCVAVGLLLALAVPGLWLHPWYLAHAVFVLPCFGDGRAILRAATAGRSRHAP</sequence>
<evidence type="ECO:0000256" key="1">
    <source>
        <dbReference type="SAM" id="Phobius"/>
    </source>
</evidence>
<dbReference type="EMBL" id="BAAAME010000005">
    <property type="protein sequence ID" value="GAA1747575.1"/>
    <property type="molecule type" value="Genomic_DNA"/>
</dbReference>
<keyword evidence="1" id="KW-0472">Membrane</keyword>
<accession>A0ABP4W5X9</accession>
<evidence type="ECO:0000313" key="2">
    <source>
        <dbReference type="EMBL" id="GAA1747575.1"/>
    </source>
</evidence>
<protein>
    <recommendedName>
        <fullName evidence="4">DUF3267 domain-containing protein</fullName>
    </recommendedName>
</protein>